<comment type="caution">
    <text evidence="2">The sequence shown here is derived from an EMBL/GenBank/DDBJ whole genome shotgun (WGS) entry which is preliminary data.</text>
</comment>
<organism evidence="2 3">
    <name type="scientific">Armillaria borealis</name>
    <dbReference type="NCBI Taxonomy" id="47425"/>
    <lineage>
        <taxon>Eukaryota</taxon>
        <taxon>Fungi</taxon>
        <taxon>Dikarya</taxon>
        <taxon>Basidiomycota</taxon>
        <taxon>Agaricomycotina</taxon>
        <taxon>Agaricomycetes</taxon>
        <taxon>Agaricomycetidae</taxon>
        <taxon>Agaricales</taxon>
        <taxon>Marasmiineae</taxon>
        <taxon>Physalacriaceae</taxon>
        <taxon>Armillaria</taxon>
    </lineage>
</organism>
<accession>A0AA39JAV2</accession>
<evidence type="ECO:0000256" key="1">
    <source>
        <dbReference type="SAM" id="SignalP"/>
    </source>
</evidence>
<reference evidence="2" key="1">
    <citation type="submission" date="2023-06" db="EMBL/GenBank/DDBJ databases">
        <authorList>
            <consortium name="Lawrence Berkeley National Laboratory"/>
            <person name="Ahrendt S."/>
            <person name="Sahu N."/>
            <person name="Indic B."/>
            <person name="Wong-Bajracharya J."/>
            <person name="Merenyi Z."/>
            <person name="Ke H.-M."/>
            <person name="Monk M."/>
            <person name="Kocsube S."/>
            <person name="Drula E."/>
            <person name="Lipzen A."/>
            <person name="Balint B."/>
            <person name="Henrissat B."/>
            <person name="Andreopoulos B."/>
            <person name="Martin F.M."/>
            <person name="Harder C.B."/>
            <person name="Rigling D."/>
            <person name="Ford K.L."/>
            <person name="Foster G.D."/>
            <person name="Pangilinan J."/>
            <person name="Papanicolaou A."/>
            <person name="Barry K."/>
            <person name="LaButti K."/>
            <person name="Viragh M."/>
            <person name="Koriabine M."/>
            <person name="Yan M."/>
            <person name="Riley R."/>
            <person name="Champramary S."/>
            <person name="Plett K.L."/>
            <person name="Tsai I.J."/>
            <person name="Slot J."/>
            <person name="Sipos G."/>
            <person name="Plett J."/>
            <person name="Nagy L.G."/>
            <person name="Grigoriev I.V."/>
        </authorList>
    </citation>
    <scope>NUCLEOTIDE SEQUENCE</scope>
    <source>
        <strain evidence="2">FPL87.14</strain>
    </source>
</reference>
<name>A0AA39JAV2_9AGAR</name>
<evidence type="ECO:0000313" key="3">
    <source>
        <dbReference type="Proteomes" id="UP001175226"/>
    </source>
</evidence>
<dbReference type="AlphaFoldDB" id="A0AA39JAV2"/>
<sequence length="173" mass="20407">MRFSPQFLFVLHLETWRWQLLWTLAAMTISWRQKEKKLPSLVYQGHRTGTDCCLLQKSFYFSRVHDSRLFAVMLTIAIKDDSMLRFNKRRNIYWHRQYVLQLIKSNDGTVQRCEAPRPSAVPLKWAILHATRSPRKKSLMNGCGTINIHRTHQALIWSMLHPPVPHVCLGLNK</sequence>
<proteinExistence type="predicted"/>
<dbReference type="EMBL" id="JAUEPT010000042">
    <property type="protein sequence ID" value="KAK0438585.1"/>
    <property type="molecule type" value="Genomic_DNA"/>
</dbReference>
<evidence type="ECO:0008006" key="4">
    <source>
        <dbReference type="Google" id="ProtNLM"/>
    </source>
</evidence>
<feature type="signal peptide" evidence="1">
    <location>
        <begin position="1"/>
        <end position="26"/>
    </location>
</feature>
<feature type="chain" id="PRO_5041412997" description="Secreted protein" evidence="1">
    <location>
        <begin position="27"/>
        <end position="173"/>
    </location>
</feature>
<gene>
    <name evidence="2" type="ORF">EV421DRAFT_953078</name>
</gene>
<evidence type="ECO:0000313" key="2">
    <source>
        <dbReference type="EMBL" id="KAK0438585.1"/>
    </source>
</evidence>
<dbReference type="Proteomes" id="UP001175226">
    <property type="component" value="Unassembled WGS sequence"/>
</dbReference>
<protein>
    <recommendedName>
        <fullName evidence="4">Secreted protein</fullName>
    </recommendedName>
</protein>
<keyword evidence="3" id="KW-1185">Reference proteome</keyword>
<keyword evidence="1" id="KW-0732">Signal</keyword>